<dbReference type="EMBL" id="MF782455">
    <property type="protein sequence ID" value="ATZ80236.1"/>
    <property type="molecule type" value="Genomic_DNA"/>
</dbReference>
<proteinExistence type="predicted"/>
<protein>
    <submittedName>
        <fullName evidence="1">Uncharacterized protein</fullName>
    </submittedName>
</protein>
<sequence>MSTCNYSHNLISIEIKPFTPQRCKYCNFVVYEEQNWLNEHYGHGGLCQQNFINSGAELTAKEEQTNMEIFEELCIQEYIDIDDNNKNEDEFDIMELHEIDDLYSPYE</sequence>
<gene>
    <name evidence="1" type="ORF">BMW23_0178</name>
</gene>
<name>A0A2H4UTQ9_9VIRU</name>
<keyword evidence="2" id="KW-1185">Reference proteome</keyword>
<accession>A0A2H4UTQ9</accession>
<evidence type="ECO:0000313" key="1">
    <source>
        <dbReference type="EMBL" id="ATZ80236.1"/>
    </source>
</evidence>
<reference evidence="1" key="1">
    <citation type="journal article" date="2017" name="Elife">
        <title>The kinetoplastid-infecting Bodo saltans virus (BsV), a window into the most abundant giant viruses in the sea.</title>
        <authorList>
            <person name="Deeg C.M."/>
            <person name="Chow C.-E.T."/>
            <person name="Suttle C.A."/>
        </authorList>
    </citation>
    <scope>NUCLEOTIDE SEQUENCE</scope>
    <source>
        <strain evidence="1">NG1</strain>
    </source>
</reference>
<evidence type="ECO:0000313" key="2">
    <source>
        <dbReference type="Proteomes" id="UP000240325"/>
    </source>
</evidence>
<dbReference type="Proteomes" id="UP000240325">
    <property type="component" value="Segment"/>
</dbReference>
<organism evidence="1">
    <name type="scientific">Bodo saltans virus</name>
    <dbReference type="NCBI Taxonomy" id="2024608"/>
    <lineage>
        <taxon>Viruses</taxon>
        <taxon>Varidnaviria</taxon>
        <taxon>Bamfordvirae</taxon>
        <taxon>Nucleocytoviricota</taxon>
        <taxon>Megaviricetes</taxon>
        <taxon>Imitervirales</taxon>
        <taxon>Mimiviridae</taxon>
        <taxon>Klosneuvirinae</taxon>
        <taxon>Theiavirus</taxon>
        <taxon>Theiavirus salishense</taxon>
    </lineage>
</organism>